<dbReference type="Gene3D" id="1.20.120.520">
    <property type="entry name" value="nmb1532 protein domain like"/>
    <property type="match status" value="1"/>
</dbReference>
<dbReference type="RefSeq" id="WP_136447822.1">
    <property type="nucleotide sequence ID" value="NZ_CADCWT010000146.1"/>
</dbReference>
<protein>
    <submittedName>
        <fullName evidence="2">Hemerythrin domain-containing protein</fullName>
    </submittedName>
</protein>
<feature type="domain" description="Hemerythrin-like" evidence="1">
    <location>
        <begin position="13"/>
        <end position="130"/>
    </location>
</feature>
<keyword evidence="3" id="KW-1185">Reference proteome</keyword>
<organism evidence="2 3">
    <name type="scientific">Candidatus Frankia alpina</name>
    <dbReference type="NCBI Taxonomy" id="2699483"/>
    <lineage>
        <taxon>Bacteria</taxon>
        <taxon>Bacillati</taxon>
        <taxon>Actinomycetota</taxon>
        <taxon>Actinomycetes</taxon>
        <taxon>Frankiales</taxon>
        <taxon>Frankiaceae</taxon>
        <taxon>Frankia</taxon>
    </lineage>
</organism>
<gene>
    <name evidence="2" type="ORF">E7Y31_09300</name>
</gene>
<dbReference type="OrthoDB" id="3381279at2"/>
<evidence type="ECO:0000259" key="1">
    <source>
        <dbReference type="Pfam" id="PF01814"/>
    </source>
</evidence>
<name>A0A4S5ER50_9ACTN</name>
<evidence type="ECO:0000313" key="2">
    <source>
        <dbReference type="EMBL" id="THJ74796.1"/>
    </source>
</evidence>
<dbReference type="EMBL" id="SSXH01000174">
    <property type="protein sequence ID" value="THJ74796.1"/>
    <property type="molecule type" value="Genomic_DNA"/>
</dbReference>
<accession>A0A4S5ER50</accession>
<dbReference type="AlphaFoldDB" id="A0A4S5ER50"/>
<sequence>MSEYCWCTATPAIEDLIREHDELVELSAEARAAYQRGDVDSLIDYCSRISTVLGPHTVVEERGLFPPMAAEFPEKIAILRGEHRRIEAVLAGAADGTARTDPAWPARAVEMLTLLRRHIVKEQEGLFPAALGVLSNEQWDLLADIRTGTSLIGS</sequence>
<comment type="caution">
    <text evidence="2">The sequence shown here is derived from an EMBL/GenBank/DDBJ whole genome shotgun (WGS) entry which is preliminary data.</text>
</comment>
<dbReference type="Pfam" id="PF01814">
    <property type="entry name" value="Hemerythrin"/>
    <property type="match status" value="1"/>
</dbReference>
<proteinExistence type="predicted"/>
<dbReference type="InterPro" id="IPR012312">
    <property type="entry name" value="Hemerythrin-like"/>
</dbReference>
<reference evidence="2 3" key="1">
    <citation type="submission" date="2019-04" db="EMBL/GenBank/DDBJ databases">
        <title>Draft genome sequences for three unisolated Alnus-infective Frankia Sp+ strains, AgTrS, AiOr and AvVan, the first sequenced Frankia strains able to sporulate in-planta.</title>
        <authorList>
            <person name="Bethencourt L."/>
            <person name="Vautrin F."/>
            <person name="Taib N."/>
            <person name="Dubost A."/>
            <person name="Castro-Garcia L."/>
            <person name="Imbaud O."/>
            <person name="Abrouk D."/>
            <person name="Fournier P."/>
            <person name="Briolay J."/>
            <person name="Nguyen A."/>
            <person name="Normand P."/>
            <person name="Fernandez M.P."/>
            <person name="Brochier-Armanet C."/>
            <person name="Herrera-Belaroussi A."/>
        </authorList>
    </citation>
    <scope>NUCLEOTIDE SEQUENCE [LARGE SCALE GENOMIC DNA]</scope>
    <source>
        <strain evidence="2 3">AvVan</strain>
    </source>
</reference>
<evidence type="ECO:0000313" key="3">
    <source>
        <dbReference type="Proteomes" id="UP000305282"/>
    </source>
</evidence>
<dbReference type="Proteomes" id="UP000305282">
    <property type="component" value="Unassembled WGS sequence"/>
</dbReference>